<evidence type="ECO:0000256" key="1">
    <source>
        <dbReference type="SAM" id="Phobius"/>
    </source>
</evidence>
<accession>A0A481Z3S5</accession>
<evidence type="ECO:0000313" key="2">
    <source>
        <dbReference type="EMBL" id="QBK90185.1"/>
    </source>
</evidence>
<keyword evidence="1" id="KW-0472">Membrane</keyword>
<name>A0A481Z3S5_9VIRU</name>
<gene>
    <name evidence="2" type="ORF">LCPAC102_00980</name>
</gene>
<proteinExistence type="predicted"/>
<protein>
    <recommendedName>
        <fullName evidence="3">Transmembrane protein</fullName>
    </recommendedName>
</protein>
<dbReference type="EMBL" id="MK500468">
    <property type="protein sequence ID" value="QBK90185.1"/>
    <property type="molecule type" value="Genomic_DNA"/>
</dbReference>
<feature type="transmembrane region" description="Helical" evidence="1">
    <location>
        <begin position="65"/>
        <end position="86"/>
    </location>
</feature>
<organism evidence="2">
    <name type="scientific">Pithovirus LCPAC102</name>
    <dbReference type="NCBI Taxonomy" id="2506587"/>
    <lineage>
        <taxon>Viruses</taxon>
        <taxon>Pithoviruses</taxon>
    </lineage>
</organism>
<reference evidence="2" key="1">
    <citation type="journal article" date="2019" name="MBio">
        <title>Virus Genomes from Deep Sea Sediments Expand the Ocean Megavirome and Support Independent Origins of Viral Gigantism.</title>
        <authorList>
            <person name="Backstrom D."/>
            <person name="Yutin N."/>
            <person name="Jorgensen S.L."/>
            <person name="Dharamshi J."/>
            <person name="Homa F."/>
            <person name="Zaremba-Niedwiedzka K."/>
            <person name="Spang A."/>
            <person name="Wolf Y.I."/>
            <person name="Koonin E.V."/>
            <person name="Ettema T.J."/>
        </authorList>
    </citation>
    <scope>NUCLEOTIDE SEQUENCE</scope>
</reference>
<evidence type="ECO:0008006" key="3">
    <source>
        <dbReference type="Google" id="ProtNLM"/>
    </source>
</evidence>
<keyword evidence="1" id="KW-1133">Transmembrane helix</keyword>
<keyword evidence="1" id="KW-0812">Transmembrane</keyword>
<feature type="transmembrane region" description="Helical" evidence="1">
    <location>
        <begin position="38"/>
        <end position="58"/>
    </location>
</feature>
<sequence length="98" mass="11487">MESFRGTPLCRYGYGSVLFYIVFTFVLGFIFAPFSHGFLYFSFFWVIWFIGYSFLVHWKYPNWRLLTLAGVFSAGLTGFILGRFIIGDPNPFRITHDD</sequence>
<feature type="transmembrane region" description="Helical" evidence="1">
    <location>
        <begin position="12"/>
        <end position="32"/>
    </location>
</feature>